<feature type="transmembrane region" description="Helical" evidence="1">
    <location>
        <begin position="155"/>
        <end position="179"/>
    </location>
</feature>
<dbReference type="InterPro" id="IPR003675">
    <property type="entry name" value="Rce1/LyrA-like_dom"/>
</dbReference>
<dbReference type="OrthoDB" id="324900at2"/>
<feature type="transmembrane region" description="Helical" evidence="1">
    <location>
        <begin position="32"/>
        <end position="65"/>
    </location>
</feature>
<evidence type="ECO:0000313" key="3">
    <source>
        <dbReference type="EMBL" id="RBP62608.1"/>
    </source>
</evidence>
<dbReference type="EMBL" id="QNRX01000011">
    <property type="protein sequence ID" value="RBP62608.1"/>
    <property type="molecule type" value="Genomic_DNA"/>
</dbReference>
<evidence type="ECO:0000313" key="4">
    <source>
        <dbReference type="Proteomes" id="UP000253490"/>
    </source>
</evidence>
<feature type="domain" description="CAAX prenyl protease 2/Lysostaphin resistance protein A-like" evidence="2">
    <location>
        <begin position="169"/>
        <end position="261"/>
    </location>
</feature>
<protein>
    <recommendedName>
        <fullName evidence="2">CAAX prenyl protease 2/Lysostaphin resistance protein A-like domain-containing protein</fullName>
    </recommendedName>
</protein>
<dbReference type="GO" id="GO:0004175">
    <property type="term" value="F:endopeptidase activity"/>
    <property type="evidence" value="ECO:0007669"/>
    <property type="project" value="UniProtKB-ARBA"/>
</dbReference>
<reference evidence="3 4" key="1">
    <citation type="submission" date="2018-06" db="EMBL/GenBank/DDBJ databases">
        <title>Genomic Encyclopedia of Type Strains, Phase IV (KMG-IV): sequencing the most valuable type-strain genomes for metagenomic binning, comparative biology and taxonomic classification.</title>
        <authorList>
            <person name="Goeker M."/>
        </authorList>
    </citation>
    <scope>NUCLEOTIDE SEQUENCE [LARGE SCALE GENOMIC DNA]</scope>
    <source>
        <strain evidence="3 4">DSM 22112</strain>
    </source>
</reference>
<dbReference type="RefSeq" id="WP_113920930.1">
    <property type="nucleotide sequence ID" value="NZ_QNRX01000011.1"/>
</dbReference>
<dbReference type="GO" id="GO:0080120">
    <property type="term" value="P:CAAX-box protein maturation"/>
    <property type="evidence" value="ECO:0007669"/>
    <property type="project" value="UniProtKB-ARBA"/>
</dbReference>
<dbReference type="PANTHER" id="PTHR39430:SF1">
    <property type="entry name" value="PROTEASE"/>
    <property type="match status" value="1"/>
</dbReference>
<accession>A0A366I536</accession>
<gene>
    <name evidence="3" type="ORF">DES36_11138</name>
</gene>
<feature type="transmembrane region" description="Helical" evidence="1">
    <location>
        <begin position="85"/>
        <end position="105"/>
    </location>
</feature>
<dbReference type="Proteomes" id="UP000253490">
    <property type="component" value="Unassembled WGS sequence"/>
</dbReference>
<sequence length="326" mass="35989">MFQINKSNTYLNDFNLYSKVTYEKLGRFKLVAWLLISFLAMVLQIVPSLLISFVIGAIIGVYAIVTGNISILEGQLYSNSAMMSWISLVLDTGSVILFFIFYTRVIEKRPFATIGLNQENKLKKYIKGALVAIGMQLFYFVAIIAFGWGEVVREPIYATSGIGTSAIPYVLLFLVGFMIQGASEEVVVRGWMMPVLCRYYKVPIAIIVSSLFFSFLHMGNPNVSDLALVNLALYGIFAALYAINDGGLWGIFAQHSVWNWFMGNVLGLPVSGMIIGNASIIETKLTGPDFITGGSFGPEGGILVTVIELIGIVYLCYSLRKKYSSN</sequence>
<organism evidence="3 4">
    <name type="scientific">Alkalibaculum bacchi</name>
    <dbReference type="NCBI Taxonomy" id="645887"/>
    <lineage>
        <taxon>Bacteria</taxon>
        <taxon>Bacillati</taxon>
        <taxon>Bacillota</taxon>
        <taxon>Clostridia</taxon>
        <taxon>Eubacteriales</taxon>
        <taxon>Eubacteriaceae</taxon>
        <taxon>Alkalibaculum</taxon>
    </lineage>
</organism>
<proteinExistence type="predicted"/>
<evidence type="ECO:0000259" key="2">
    <source>
        <dbReference type="Pfam" id="PF02517"/>
    </source>
</evidence>
<dbReference type="PANTHER" id="PTHR39430">
    <property type="entry name" value="MEMBRANE-ASSOCIATED PROTEASE-RELATED"/>
    <property type="match status" value="1"/>
</dbReference>
<feature type="transmembrane region" description="Helical" evidence="1">
    <location>
        <begin position="231"/>
        <end position="253"/>
    </location>
</feature>
<feature type="transmembrane region" description="Helical" evidence="1">
    <location>
        <begin position="260"/>
        <end position="281"/>
    </location>
</feature>
<keyword evidence="4" id="KW-1185">Reference proteome</keyword>
<keyword evidence="1" id="KW-0812">Transmembrane</keyword>
<evidence type="ECO:0000256" key="1">
    <source>
        <dbReference type="SAM" id="Phobius"/>
    </source>
</evidence>
<feature type="transmembrane region" description="Helical" evidence="1">
    <location>
        <begin position="125"/>
        <end position="149"/>
    </location>
</feature>
<comment type="caution">
    <text evidence="3">The sequence shown here is derived from an EMBL/GenBank/DDBJ whole genome shotgun (WGS) entry which is preliminary data.</text>
</comment>
<feature type="transmembrane region" description="Helical" evidence="1">
    <location>
        <begin position="199"/>
        <end position="219"/>
    </location>
</feature>
<dbReference type="Pfam" id="PF02517">
    <property type="entry name" value="Rce1-like"/>
    <property type="match status" value="1"/>
</dbReference>
<name>A0A366I536_9FIRM</name>
<dbReference type="AlphaFoldDB" id="A0A366I536"/>
<keyword evidence="1" id="KW-1133">Transmembrane helix</keyword>
<keyword evidence="1" id="KW-0472">Membrane</keyword>
<feature type="transmembrane region" description="Helical" evidence="1">
    <location>
        <begin position="301"/>
        <end position="319"/>
    </location>
</feature>